<dbReference type="InterPro" id="IPR028051">
    <property type="entry name" value="CheX-like_dom"/>
</dbReference>
<dbReference type="AlphaFoldDB" id="A0A0D8HJ25"/>
<dbReference type="RefSeq" id="WP_052604994.1">
    <property type="nucleotide sequence ID" value="NZ_JXYS01000027.1"/>
</dbReference>
<keyword evidence="4" id="KW-1185">Reference proteome</keyword>
<keyword evidence="1" id="KW-0145">Chemotaxis</keyword>
<comment type="caution">
    <text evidence="3">The sequence shown here is derived from an EMBL/GenBank/DDBJ whole genome shotgun (WGS) entry which is preliminary data.</text>
</comment>
<evidence type="ECO:0000259" key="2">
    <source>
        <dbReference type="Pfam" id="PF13690"/>
    </source>
</evidence>
<evidence type="ECO:0000313" key="4">
    <source>
        <dbReference type="Proteomes" id="UP000032360"/>
    </source>
</evidence>
<dbReference type="SUPFAM" id="SSF103039">
    <property type="entry name" value="CheC-like"/>
    <property type="match status" value="1"/>
</dbReference>
<dbReference type="GO" id="GO:0006935">
    <property type="term" value="P:chemotaxis"/>
    <property type="evidence" value="ECO:0007669"/>
    <property type="project" value="UniProtKB-KW"/>
</dbReference>
<proteinExistence type="predicted"/>
<dbReference type="OrthoDB" id="5103427at2"/>
<evidence type="ECO:0000313" key="3">
    <source>
        <dbReference type="EMBL" id="KJF17950.1"/>
    </source>
</evidence>
<name>A0A0D8HJ25_9ACTN</name>
<dbReference type="Gene3D" id="3.40.1550.10">
    <property type="entry name" value="CheC-like"/>
    <property type="match status" value="1"/>
</dbReference>
<feature type="domain" description="Chemotaxis phosphatase CheX-like" evidence="2">
    <location>
        <begin position="49"/>
        <end position="136"/>
    </location>
</feature>
<dbReference type="EMBL" id="JXYS01000027">
    <property type="protein sequence ID" value="KJF17950.1"/>
    <property type="molecule type" value="Genomic_DNA"/>
</dbReference>
<protein>
    <recommendedName>
        <fullName evidence="2">Chemotaxis phosphatase CheX-like domain-containing protein</fullName>
    </recommendedName>
</protein>
<sequence length="157" mass="17017">MDDPTLVSTWLHAMVNSAEELATSTLGLEGITVINEALPKERDFPGSYVAIVGDSYNFEYGIAGSWDSCAVLARALLFMEPEEELSEDDLADAVNEVINIVAGGIKRRMSEIDTGLKLGLPAFFNGTLHPTSHQEAAASKVDLAGAEVYLMVFRHRT</sequence>
<dbReference type="STRING" id="1280514.AXFE_12350"/>
<accession>A0A0D8HJ25</accession>
<reference evidence="3 4" key="1">
    <citation type="submission" date="2015-01" db="EMBL/GenBank/DDBJ databases">
        <title>Draft genome of the acidophilic iron oxidizer Acidithrix ferrooxidans strain Py-F3.</title>
        <authorList>
            <person name="Poehlein A."/>
            <person name="Eisen S."/>
            <person name="Schloemann M."/>
            <person name="Johnson B.D."/>
            <person name="Daniel R."/>
            <person name="Muehling M."/>
        </authorList>
    </citation>
    <scope>NUCLEOTIDE SEQUENCE [LARGE SCALE GENOMIC DNA]</scope>
    <source>
        <strain evidence="3 4">Py-F3</strain>
    </source>
</reference>
<gene>
    <name evidence="3" type="ORF">AXFE_12350</name>
</gene>
<organism evidence="3 4">
    <name type="scientific">Acidithrix ferrooxidans</name>
    <dbReference type="NCBI Taxonomy" id="1280514"/>
    <lineage>
        <taxon>Bacteria</taxon>
        <taxon>Bacillati</taxon>
        <taxon>Actinomycetota</taxon>
        <taxon>Acidimicrobiia</taxon>
        <taxon>Acidimicrobiales</taxon>
        <taxon>Acidimicrobiaceae</taxon>
        <taxon>Acidithrix</taxon>
    </lineage>
</organism>
<dbReference type="Pfam" id="PF13690">
    <property type="entry name" value="CheX"/>
    <property type="match status" value="1"/>
</dbReference>
<dbReference type="Proteomes" id="UP000032360">
    <property type="component" value="Unassembled WGS sequence"/>
</dbReference>
<dbReference type="InterPro" id="IPR028976">
    <property type="entry name" value="CheC-like_sf"/>
</dbReference>
<evidence type="ECO:0000256" key="1">
    <source>
        <dbReference type="ARBA" id="ARBA00022500"/>
    </source>
</evidence>